<evidence type="ECO:0000313" key="2">
    <source>
        <dbReference type="EMBL" id="QHS88681.1"/>
    </source>
</evidence>
<dbReference type="EMBL" id="MN739102">
    <property type="protein sequence ID" value="QHS88681.1"/>
    <property type="molecule type" value="Genomic_DNA"/>
</dbReference>
<keyword evidence="1" id="KW-1133">Transmembrane helix</keyword>
<organism evidence="2">
    <name type="scientific">viral metagenome</name>
    <dbReference type="NCBI Taxonomy" id="1070528"/>
    <lineage>
        <taxon>unclassified sequences</taxon>
        <taxon>metagenomes</taxon>
        <taxon>organismal metagenomes</taxon>
    </lineage>
</organism>
<proteinExistence type="predicted"/>
<accession>A0A6C0BAD4</accession>
<feature type="transmembrane region" description="Helical" evidence="1">
    <location>
        <begin position="6"/>
        <end position="27"/>
    </location>
</feature>
<dbReference type="AlphaFoldDB" id="A0A6C0BAD4"/>
<protein>
    <recommendedName>
        <fullName evidence="3">CPW-WPC domain-containing protein</fullName>
    </recommendedName>
</protein>
<sequence length="124" mass="13169">MASFQTIIVVIAIILLIICLIFIGIALQKTKNSGQWPPIVGECPDYWIDTSGNGANCVNTRKLGICTTGGNGVSPSDSIMAMNFTVAPYTGSNSLCAKYTWANKCDITWDGITSGITNPCNKSS</sequence>
<keyword evidence="1" id="KW-0812">Transmembrane</keyword>
<keyword evidence="1" id="KW-0472">Membrane</keyword>
<reference evidence="2" key="1">
    <citation type="journal article" date="2020" name="Nature">
        <title>Giant virus diversity and host interactions through global metagenomics.</title>
        <authorList>
            <person name="Schulz F."/>
            <person name="Roux S."/>
            <person name="Paez-Espino D."/>
            <person name="Jungbluth S."/>
            <person name="Walsh D.A."/>
            <person name="Denef V.J."/>
            <person name="McMahon K.D."/>
            <person name="Konstantinidis K.T."/>
            <person name="Eloe-Fadrosh E.A."/>
            <person name="Kyrpides N.C."/>
            <person name="Woyke T."/>
        </authorList>
    </citation>
    <scope>NUCLEOTIDE SEQUENCE</scope>
    <source>
        <strain evidence="2">GVMAG-M-3300010158-59</strain>
    </source>
</reference>
<evidence type="ECO:0008006" key="3">
    <source>
        <dbReference type="Google" id="ProtNLM"/>
    </source>
</evidence>
<evidence type="ECO:0000256" key="1">
    <source>
        <dbReference type="SAM" id="Phobius"/>
    </source>
</evidence>
<name>A0A6C0BAD4_9ZZZZ</name>